<evidence type="ECO:0000313" key="12">
    <source>
        <dbReference type="EMBL" id="SEW21388.1"/>
    </source>
</evidence>
<keyword evidence="5" id="KW-0210">Decarboxylase</keyword>
<dbReference type="InterPro" id="IPR047213">
    <property type="entry name" value="TPP_PYR_PDC_IPDC-like"/>
</dbReference>
<dbReference type="InterPro" id="IPR029035">
    <property type="entry name" value="DHS-like_NAD/FAD-binding_dom"/>
</dbReference>
<proteinExistence type="inferred from homology"/>
<dbReference type="RefSeq" id="WP_090258416.1">
    <property type="nucleotide sequence ID" value="NZ_FOIR01000002.1"/>
</dbReference>
<keyword evidence="4 9" id="KW-0479">Metal-binding</keyword>
<evidence type="ECO:0000256" key="4">
    <source>
        <dbReference type="ARBA" id="ARBA00022723"/>
    </source>
</evidence>
<dbReference type="Gene3D" id="3.40.50.970">
    <property type="match status" value="2"/>
</dbReference>
<feature type="domain" description="Thiamine pyrophosphate enzyme N-terminal TPP-binding" evidence="11">
    <location>
        <begin position="6"/>
        <end position="111"/>
    </location>
</feature>
<dbReference type="GO" id="GO:0030976">
    <property type="term" value="F:thiamine pyrophosphate binding"/>
    <property type="evidence" value="ECO:0007669"/>
    <property type="project" value="InterPro"/>
</dbReference>
<dbReference type="InterPro" id="IPR029061">
    <property type="entry name" value="THDP-binding"/>
</dbReference>
<dbReference type="AlphaFoldDB" id="A0A1I0Q324"/>
<dbReference type="InterPro" id="IPR012001">
    <property type="entry name" value="Thiamin_PyroP_enz_TPP-bd_dom"/>
</dbReference>
<dbReference type="GO" id="GO:0046872">
    <property type="term" value="F:metal ion binding"/>
    <property type="evidence" value="ECO:0007669"/>
    <property type="project" value="UniProtKB-KW"/>
</dbReference>
<keyword evidence="13" id="KW-1185">Reference proteome</keyword>
<sequence>MKEEWTVAEYLKVRLEQLGLDRMFGVAGNYTAAFLDTILADKKSPITISGNSNELCAGYAADAYARLNGISALYVTYSVGAFSLLNTIAGSFTEQVPLILINGAPTNKEDSIEKNAGLLYSHTTGYQFVDIHMFRPITVAAERITDAKQAPFQIDSALTAMLTNKKPVYLEVTEDVWRAACMEPTGTLSSGREAIITVSETEQAVKAAMEIIKSKSKSIFWAGIELQRFGLQQEFLDLLKSVNEEHVIPGEEIHFVTSALSKSVISEDNEYFEGCVTLNKEKIKDLVGDDGCLIGIGAWTIGKDTGNQNIRSASTILASHDSVLVGAEYFPRVTLASFIEQLKQALAQLAAERSLQLKGLRMGSKLPLLQGYAYKEEKLTYDLFFKSLEDWITKDDVLIVDAGFPLIGAQSVKIPARNGFVAQAAWLAIGYSVAAATGVKCAQPDKRAIVAVGDGAFHETCQAVADHHAYGQNTVVFVLANGIYGIEQEIVNPNPFREPPIEYKDELLDSVYPYNDLPAWKYDKLTDAFGGKGRKANTVEDLLKIFDEIRKSPDDNFVVEITIPKTNVPSSILSKLNSEVGEDEIENPHWPPAGKF</sequence>
<keyword evidence="8" id="KW-0456">Lyase</keyword>
<protein>
    <submittedName>
        <fullName evidence="12">Indolepyruvate decarboxylase</fullName>
    </submittedName>
</protein>
<comment type="cofactor">
    <cofactor evidence="9">
        <name>Mg(2+)</name>
        <dbReference type="ChEBI" id="CHEBI:18420"/>
    </cofactor>
    <text evidence="9">Binds 1 Mg(2+) per subunit.</text>
</comment>
<dbReference type="InterPro" id="IPR012110">
    <property type="entry name" value="PDC/IPDC-like"/>
</dbReference>
<accession>A0A1I0Q324</accession>
<comment type="similarity">
    <text evidence="3">Belongs to the TPP enzyme family.</text>
</comment>
<evidence type="ECO:0000259" key="11">
    <source>
        <dbReference type="Pfam" id="PF02776"/>
    </source>
</evidence>
<dbReference type="Proteomes" id="UP000199437">
    <property type="component" value="Unassembled WGS sequence"/>
</dbReference>
<feature type="binding site" evidence="9">
    <location>
        <position position="481"/>
    </location>
    <ligand>
        <name>Mg(2+)</name>
        <dbReference type="ChEBI" id="CHEBI:18420"/>
    </ligand>
</feature>
<evidence type="ECO:0000256" key="7">
    <source>
        <dbReference type="ARBA" id="ARBA00023052"/>
    </source>
</evidence>
<keyword evidence="6 9" id="KW-0460">Magnesium</keyword>
<evidence type="ECO:0000256" key="2">
    <source>
        <dbReference type="ARBA" id="ARBA00001964"/>
    </source>
</evidence>
<dbReference type="EMBL" id="FOIR01000002">
    <property type="protein sequence ID" value="SEW21388.1"/>
    <property type="molecule type" value="Genomic_DNA"/>
</dbReference>
<gene>
    <name evidence="12" type="ORF">SAMN05216290_1972</name>
</gene>
<evidence type="ECO:0000256" key="8">
    <source>
        <dbReference type="ARBA" id="ARBA00023239"/>
    </source>
</evidence>
<evidence type="ECO:0000259" key="10">
    <source>
        <dbReference type="Pfam" id="PF02775"/>
    </source>
</evidence>
<name>A0A1I0Q324_9BACT</name>
<comment type="cofactor">
    <cofactor evidence="1">
        <name>a metal cation</name>
        <dbReference type="ChEBI" id="CHEBI:25213"/>
    </cofactor>
</comment>
<dbReference type="PIRSF" id="PIRSF036565">
    <property type="entry name" value="Pyruvt_ip_decrb"/>
    <property type="match status" value="1"/>
</dbReference>
<dbReference type="Pfam" id="PF02775">
    <property type="entry name" value="TPP_enzyme_C"/>
    <property type="match status" value="1"/>
</dbReference>
<dbReference type="Pfam" id="PF02776">
    <property type="entry name" value="TPP_enzyme_N"/>
    <property type="match status" value="1"/>
</dbReference>
<dbReference type="OrthoDB" id="4494979at2"/>
<dbReference type="GO" id="GO:0000949">
    <property type="term" value="P:aromatic amino acid family catabolic process to alcohol via Ehrlich pathway"/>
    <property type="evidence" value="ECO:0007669"/>
    <property type="project" value="TreeGrafter"/>
</dbReference>
<feature type="domain" description="Thiamine pyrophosphate enzyme TPP-binding" evidence="10">
    <location>
        <begin position="408"/>
        <end position="552"/>
    </location>
</feature>
<dbReference type="CDD" id="cd07038">
    <property type="entry name" value="TPP_PYR_PDC_IPDC_like"/>
    <property type="match status" value="1"/>
</dbReference>
<evidence type="ECO:0000256" key="6">
    <source>
        <dbReference type="ARBA" id="ARBA00022842"/>
    </source>
</evidence>
<evidence type="ECO:0000256" key="9">
    <source>
        <dbReference type="PIRSR" id="PIRSR036565-2"/>
    </source>
</evidence>
<feature type="binding site" evidence="9">
    <location>
        <position position="454"/>
    </location>
    <ligand>
        <name>Mg(2+)</name>
        <dbReference type="ChEBI" id="CHEBI:18420"/>
    </ligand>
</feature>
<evidence type="ECO:0000256" key="1">
    <source>
        <dbReference type="ARBA" id="ARBA00001920"/>
    </source>
</evidence>
<dbReference type="GO" id="GO:0005829">
    <property type="term" value="C:cytosol"/>
    <property type="evidence" value="ECO:0007669"/>
    <property type="project" value="TreeGrafter"/>
</dbReference>
<dbReference type="InterPro" id="IPR011766">
    <property type="entry name" value="TPP_enzyme_TPP-bd"/>
</dbReference>
<keyword evidence="7" id="KW-0786">Thiamine pyrophosphate</keyword>
<dbReference type="Gene3D" id="3.40.50.1220">
    <property type="entry name" value="TPP-binding domain"/>
    <property type="match status" value="1"/>
</dbReference>
<organism evidence="12 13">
    <name type="scientific">Roseivirga pacifica</name>
    <dbReference type="NCBI Taxonomy" id="1267423"/>
    <lineage>
        <taxon>Bacteria</taxon>
        <taxon>Pseudomonadati</taxon>
        <taxon>Bacteroidota</taxon>
        <taxon>Cytophagia</taxon>
        <taxon>Cytophagales</taxon>
        <taxon>Roseivirgaceae</taxon>
        <taxon>Roseivirga</taxon>
    </lineage>
</organism>
<reference evidence="13" key="1">
    <citation type="submission" date="2016-10" db="EMBL/GenBank/DDBJ databases">
        <authorList>
            <person name="Varghese N."/>
            <person name="Submissions S."/>
        </authorList>
    </citation>
    <scope>NUCLEOTIDE SEQUENCE [LARGE SCALE GENOMIC DNA]</scope>
    <source>
        <strain evidence="13">CGMCC 1.12402</strain>
    </source>
</reference>
<comment type="cofactor">
    <cofactor evidence="2">
        <name>thiamine diphosphate</name>
        <dbReference type="ChEBI" id="CHEBI:58937"/>
    </cofactor>
</comment>
<dbReference type="STRING" id="1267423.SAMN05216290_1972"/>
<dbReference type="PANTHER" id="PTHR43452">
    <property type="entry name" value="PYRUVATE DECARBOXYLASE"/>
    <property type="match status" value="1"/>
</dbReference>
<evidence type="ECO:0000313" key="13">
    <source>
        <dbReference type="Proteomes" id="UP000199437"/>
    </source>
</evidence>
<dbReference type="SUPFAM" id="SSF52467">
    <property type="entry name" value="DHS-like NAD/FAD-binding domain"/>
    <property type="match status" value="1"/>
</dbReference>
<evidence type="ECO:0000256" key="3">
    <source>
        <dbReference type="ARBA" id="ARBA00007812"/>
    </source>
</evidence>
<dbReference type="SUPFAM" id="SSF52518">
    <property type="entry name" value="Thiamin diphosphate-binding fold (THDP-binding)"/>
    <property type="match status" value="2"/>
</dbReference>
<evidence type="ECO:0000256" key="5">
    <source>
        <dbReference type="ARBA" id="ARBA00022793"/>
    </source>
</evidence>
<dbReference type="PANTHER" id="PTHR43452:SF30">
    <property type="entry name" value="PYRUVATE DECARBOXYLASE ISOZYME 1-RELATED"/>
    <property type="match status" value="1"/>
</dbReference>
<dbReference type="GeneID" id="99986689"/>
<dbReference type="GO" id="GO:0004737">
    <property type="term" value="F:pyruvate decarboxylase activity"/>
    <property type="evidence" value="ECO:0007669"/>
    <property type="project" value="TreeGrafter"/>
</dbReference>
<keyword evidence="12" id="KW-0670">Pyruvate</keyword>